<organism evidence="1 2">
    <name type="scientific">Chryseobacterium scophthalmum</name>
    <dbReference type="NCBI Taxonomy" id="59733"/>
    <lineage>
        <taxon>Bacteria</taxon>
        <taxon>Pseudomonadati</taxon>
        <taxon>Bacteroidota</taxon>
        <taxon>Flavobacteriia</taxon>
        <taxon>Flavobacteriales</taxon>
        <taxon>Weeksellaceae</taxon>
        <taxon>Chryseobacterium group</taxon>
        <taxon>Chryseobacterium</taxon>
    </lineage>
</organism>
<dbReference type="OrthoDB" id="1273664at2"/>
<keyword evidence="2" id="KW-1185">Reference proteome</keyword>
<evidence type="ECO:0008006" key="3">
    <source>
        <dbReference type="Google" id="ProtNLM"/>
    </source>
</evidence>
<accession>A0A1N6FW35</accession>
<sequence>MKKYFFLGLMGSAVFFNSCSDTVENEIITDPVQQRTLLSKITTVYYDNPASPQTTVSTLEYNSQGQLIKTLSEGRSSINEYDSSGKPVKTNYYKTDGTLEYYALYTYNNDQLQNVKAIYSDTNLNRTINYTYSNGKVATSTLCQTANCSNPSISSYTYNGDNITVETSELGGTITFFTKNEYLYDNQLNPYTFTNKYFRIMMGGAYALSKNNYTSEKISFKDSAGNWVPNQNVVYEIQYNNAQLPTQVIGKSLSGANYVKYNYEYITQ</sequence>
<dbReference type="Proteomes" id="UP000184782">
    <property type="component" value="Unassembled WGS sequence"/>
</dbReference>
<name>A0A1N6FW35_9FLAO</name>
<evidence type="ECO:0000313" key="1">
    <source>
        <dbReference type="EMBL" id="SIN99421.1"/>
    </source>
</evidence>
<reference evidence="2" key="1">
    <citation type="submission" date="2016-12" db="EMBL/GenBank/DDBJ databases">
        <authorList>
            <person name="Varghese N."/>
            <person name="Submissions S."/>
        </authorList>
    </citation>
    <scope>NUCLEOTIDE SEQUENCE [LARGE SCALE GENOMIC DNA]</scope>
    <source>
        <strain evidence="2">DSM 16779</strain>
    </source>
</reference>
<dbReference type="AlphaFoldDB" id="A0A1N6FW35"/>
<gene>
    <name evidence="1" type="ORF">SAMN05421769_1651</name>
</gene>
<dbReference type="RefSeq" id="WP_074229780.1">
    <property type="nucleotide sequence ID" value="NZ_FSRQ01000001.1"/>
</dbReference>
<proteinExistence type="predicted"/>
<evidence type="ECO:0000313" key="2">
    <source>
        <dbReference type="Proteomes" id="UP000184782"/>
    </source>
</evidence>
<dbReference type="STRING" id="59733.SAMN05421769_1651"/>
<dbReference type="EMBL" id="FSRQ01000001">
    <property type="protein sequence ID" value="SIN99421.1"/>
    <property type="molecule type" value="Genomic_DNA"/>
</dbReference>
<protein>
    <recommendedName>
        <fullName evidence="3">YD repeat-containing protein</fullName>
    </recommendedName>
</protein>